<dbReference type="GO" id="GO:0016491">
    <property type="term" value="F:oxidoreductase activity"/>
    <property type="evidence" value="ECO:0007669"/>
    <property type="project" value="InterPro"/>
</dbReference>
<dbReference type="EMBL" id="LT575492">
    <property type="protein sequence ID" value="SAY46590.1"/>
    <property type="molecule type" value="Genomic_DNA"/>
</dbReference>
<protein>
    <submittedName>
        <fullName evidence="2">DSBA-like thioredoxin domain protein</fullName>
    </submittedName>
</protein>
<dbReference type="SUPFAM" id="SSF52833">
    <property type="entry name" value="Thioredoxin-like"/>
    <property type="match status" value="1"/>
</dbReference>
<dbReference type="RefSeq" id="WP_254170345.1">
    <property type="nucleotide sequence ID" value="NZ_LT575492.1"/>
</dbReference>
<reference evidence="2" key="1">
    <citation type="submission" date="2016-05" db="EMBL/GenBank/DDBJ databases">
        <authorList>
            <person name="Lavstsen T."/>
            <person name="Jespersen J.S."/>
        </authorList>
    </citation>
    <scope>NUCLEOTIDE SEQUENCE</scope>
    <source>
        <strain evidence="2">PWN146_assembly</strain>
    </source>
</reference>
<dbReference type="AlphaFoldDB" id="A0A1C3HNG8"/>
<dbReference type="InterPro" id="IPR001853">
    <property type="entry name" value="DSBA-like_thioredoxin_dom"/>
</dbReference>
<name>A0A1C3HNG8_SERMA</name>
<sequence length="152" mass="16027">MDKDAALRVSFREYPIFGERWPLSRDAAIRGVSIWRQQGADAYARYHHALFKTGHAEGQLTQADIRQATQLAGADVQKVGSTVSGIGAETDLKGNAVLAGDLGISGTPAFIVMPTQHANADNTSVMYGAVDASTLQAAIAKARGKTAGKADK</sequence>
<dbReference type="Gene3D" id="3.40.30.10">
    <property type="entry name" value="Glutaredoxin"/>
    <property type="match status" value="1"/>
</dbReference>
<organism evidence="2">
    <name type="scientific">Serratia marcescens</name>
    <dbReference type="NCBI Taxonomy" id="615"/>
    <lineage>
        <taxon>Bacteria</taxon>
        <taxon>Pseudomonadati</taxon>
        <taxon>Pseudomonadota</taxon>
        <taxon>Gammaproteobacteria</taxon>
        <taxon>Enterobacterales</taxon>
        <taxon>Yersiniaceae</taxon>
        <taxon>Serratia</taxon>
    </lineage>
</organism>
<evidence type="ECO:0000313" key="2">
    <source>
        <dbReference type="EMBL" id="SAY46590.1"/>
    </source>
</evidence>
<gene>
    <name evidence="2" type="ORF">PWN146_05359</name>
</gene>
<proteinExistence type="predicted"/>
<evidence type="ECO:0000259" key="1">
    <source>
        <dbReference type="Pfam" id="PF01323"/>
    </source>
</evidence>
<dbReference type="InterPro" id="IPR036249">
    <property type="entry name" value="Thioredoxin-like_sf"/>
</dbReference>
<dbReference type="Pfam" id="PF01323">
    <property type="entry name" value="DSBA"/>
    <property type="match status" value="1"/>
</dbReference>
<accession>A0A1C3HNG8</accession>
<feature type="domain" description="DSBA-like thioredoxin" evidence="1">
    <location>
        <begin position="35"/>
        <end position="139"/>
    </location>
</feature>